<feature type="transmembrane region" description="Helical" evidence="1">
    <location>
        <begin position="225"/>
        <end position="247"/>
    </location>
</feature>
<dbReference type="RefSeq" id="WP_142524699.1">
    <property type="nucleotide sequence ID" value="NZ_CABFUZ020000089.1"/>
</dbReference>
<feature type="transmembrane region" description="Helical" evidence="1">
    <location>
        <begin position="253"/>
        <end position="273"/>
    </location>
</feature>
<proteinExistence type="predicted"/>
<feature type="transmembrane region" description="Helical" evidence="1">
    <location>
        <begin position="64"/>
        <end position="81"/>
    </location>
</feature>
<name>A0A5E6MHI8_9BACT</name>
<keyword evidence="1" id="KW-0812">Transmembrane</keyword>
<comment type="caution">
    <text evidence="3">The sequence shown here is derived from an EMBL/GenBank/DDBJ whole genome shotgun (WGS) entry which is preliminary data.</text>
</comment>
<evidence type="ECO:0000256" key="2">
    <source>
        <dbReference type="SAM" id="SignalP"/>
    </source>
</evidence>
<keyword evidence="1" id="KW-0472">Membrane</keyword>
<evidence type="ECO:0000313" key="3">
    <source>
        <dbReference type="EMBL" id="VVM05475.1"/>
    </source>
</evidence>
<feature type="transmembrane region" description="Helical" evidence="1">
    <location>
        <begin position="285"/>
        <end position="307"/>
    </location>
</feature>
<gene>
    <name evidence="3" type="ORF">MAMC_00607</name>
</gene>
<keyword evidence="4" id="KW-1185">Reference proteome</keyword>
<protein>
    <submittedName>
        <fullName evidence="3">Uncharacterized protein</fullName>
    </submittedName>
</protein>
<keyword evidence="1" id="KW-1133">Transmembrane helix</keyword>
<reference evidence="3" key="1">
    <citation type="submission" date="2019-09" db="EMBL/GenBank/DDBJ databases">
        <authorList>
            <person name="Cremers G."/>
        </authorList>
    </citation>
    <scope>NUCLEOTIDE SEQUENCE [LARGE SCALE GENOMIC DNA]</scope>
    <source>
        <strain evidence="3">3B</strain>
    </source>
</reference>
<feature type="chain" id="PRO_5022914414" evidence="2">
    <location>
        <begin position="24"/>
        <end position="481"/>
    </location>
</feature>
<accession>A0A5E6MHI8</accession>
<feature type="signal peptide" evidence="2">
    <location>
        <begin position="1"/>
        <end position="23"/>
    </location>
</feature>
<dbReference type="Proteomes" id="UP000381693">
    <property type="component" value="Unassembled WGS sequence"/>
</dbReference>
<feature type="transmembrane region" description="Helical" evidence="1">
    <location>
        <begin position="367"/>
        <end position="396"/>
    </location>
</feature>
<dbReference type="EMBL" id="CABFUZ020000089">
    <property type="protein sequence ID" value="VVM05475.1"/>
    <property type="molecule type" value="Genomic_DNA"/>
</dbReference>
<dbReference type="OrthoDB" id="9823190at2"/>
<organism evidence="3 4">
    <name type="scientific">Methylacidimicrobium cyclopophantes</name>
    <dbReference type="NCBI Taxonomy" id="1041766"/>
    <lineage>
        <taxon>Bacteria</taxon>
        <taxon>Pseudomonadati</taxon>
        <taxon>Verrucomicrobiota</taxon>
        <taxon>Methylacidimicrobium</taxon>
    </lineage>
</organism>
<keyword evidence="2" id="KW-0732">Signal</keyword>
<evidence type="ECO:0000256" key="1">
    <source>
        <dbReference type="SAM" id="Phobius"/>
    </source>
</evidence>
<dbReference type="AlphaFoldDB" id="A0A5E6MHI8"/>
<evidence type="ECO:0000313" key="4">
    <source>
        <dbReference type="Proteomes" id="UP000381693"/>
    </source>
</evidence>
<sequence length="481" mass="52502">MKHKFVAFIGAMLLWVSSVSGFAAVSPKEHAGDPLDRGVESLNLAADRVGRWFYCRARQWNHEITPFCLAIAIGIAAWRIARKQSIAESAANVALYLLLSLLLFLKAPETLFHPSKGLLSHAARITCVRIARLSPEGAQGTNIRQWWRNWLGPWNDPDKSKLSPIYARERVLGFPEGGSSARRFLVNQTRQALVAATHRDILPGKKLESAIYSLLLLSERKFLKLLLLLCLMLLGIGFFLFSALHLLSCGGSSLLWELTMAAGLVALPVLLLSPAPRILRIWLQIFFAASLLPILWHFVSATSYLALTTLYSSVFGEKGLFEELRETGAEMLKGLIGKKALLLTFWSLVPERPGSILLGLYEIVAELIGFCTVAVSVCSTLFLGALLPLMSLWWALRRKPEAADSLIAGWCRLHREIALVATALGSCLAAWSAGLDREGFIPAVAPDASMANAFAGSAKALPAIPGQGKEGFKEGPNPPLS</sequence>